<keyword evidence="3" id="KW-1185">Reference proteome</keyword>
<reference evidence="2" key="1">
    <citation type="submission" date="2021-01" db="EMBL/GenBank/DDBJ databases">
        <title>Whole genome shotgun sequence of Actinoplanes ferrugineus NBRC 15555.</title>
        <authorList>
            <person name="Komaki H."/>
            <person name="Tamura T."/>
        </authorList>
    </citation>
    <scope>NUCLEOTIDE SEQUENCE</scope>
    <source>
        <strain evidence="2">NBRC 15555</strain>
    </source>
</reference>
<sequence>MTSDPATPADQTDPIPSAAADPDEPREQPAAGAVIHLVPGGDFCRPGELCD</sequence>
<dbReference type="AlphaFoldDB" id="A0A919MI49"/>
<comment type="caution">
    <text evidence="2">The sequence shown here is derived from an EMBL/GenBank/DDBJ whole genome shotgun (WGS) entry which is preliminary data.</text>
</comment>
<dbReference type="EMBL" id="BOMM01000089">
    <property type="protein sequence ID" value="GIE16503.1"/>
    <property type="molecule type" value="Genomic_DNA"/>
</dbReference>
<dbReference type="RefSeq" id="WP_203822845.1">
    <property type="nucleotide sequence ID" value="NZ_BAAABP010000092.1"/>
</dbReference>
<accession>A0A919MI49</accession>
<proteinExistence type="predicted"/>
<evidence type="ECO:0000313" key="2">
    <source>
        <dbReference type="EMBL" id="GIE16503.1"/>
    </source>
</evidence>
<gene>
    <name evidence="2" type="ORF">Afe05nite_83430</name>
</gene>
<feature type="region of interest" description="Disordered" evidence="1">
    <location>
        <begin position="1"/>
        <end position="31"/>
    </location>
</feature>
<dbReference type="Proteomes" id="UP000598174">
    <property type="component" value="Unassembled WGS sequence"/>
</dbReference>
<protein>
    <submittedName>
        <fullName evidence="2">Uncharacterized protein</fullName>
    </submittedName>
</protein>
<organism evidence="2 3">
    <name type="scientific">Paractinoplanes ferrugineus</name>
    <dbReference type="NCBI Taxonomy" id="113564"/>
    <lineage>
        <taxon>Bacteria</taxon>
        <taxon>Bacillati</taxon>
        <taxon>Actinomycetota</taxon>
        <taxon>Actinomycetes</taxon>
        <taxon>Micromonosporales</taxon>
        <taxon>Micromonosporaceae</taxon>
        <taxon>Paractinoplanes</taxon>
    </lineage>
</organism>
<evidence type="ECO:0000313" key="3">
    <source>
        <dbReference type="Proteomes" id="UP000598174"/>
    </source>
</evidence>
<evidence type="ECO:0000256" key="1">
    <source>
        <dbReference type="SAM" id="MobiDB-lite"/>
    </source>
</evidence>
<name>A0A919MI49_9ACTN</name>